<accession>A0A5R9JBQ9</accession>
<dbReference type="GO" id="GO:0006259">
    <property type="term" value="P:DNA metabolic process"/>
    <property type="evidence" value="ECO:0007669"/>
    <property type="project" value="UniProtKB-ARBA"/>
</dbReference>
<dbReference type="InterPro" id="IPR012337">
    <property type="entry name" value="RNaseH-like_sf"/>
</dbReference>
<dbReference type="EMBL" id="VCDI01000003">
    <property type="protein sequence ID" value="TLU72826.1"/>
    <property type="molecule type" value="Genomic_DNA"/>
</dbReference>
<dbReference type="AlphaFoldDB" id="A0A5R9JBQ9"/>
<dbReference type="Gene3D" id="3.30.420.10">
    <property type="entry name" value="Ribonuclease H-like superfamily/Ribonuclease H"/>
    <property type="match status" value="1"/>
</dbReference>
<dbReference type="InterPro" id="IPR013520">
    <property type="entry name" value="Ribonucl_H"/>
</dbReference>
<dbReference type="InterPro" id="IPR036397">
    <property type="entry name" value="RNaseH_sf"/>
</dbReference>
<protein>
    <recommendedName>
        <fullName evidence="1">Exonuclease domain-containing protein</fullName>
    </recommendedName>
</protein>
<dbReference type="SMART" id="SM00479">
    <property type="entry name" value="EXOIII"/>
    <property type="match status" value="1"/>
</dbReference>
<dbReference type="Proteomes" id="UP000305654">
    <property type="component" value="Unassembled WGS sequence"/>
</dbReference>
<feature type="domain" description="Exonuclease" evidence="1">
    <location>
        <begin position="15"/>
        <end position="191"/>
    </location>
</feature>
<sequence length="273" mass="29771">MTAIHTPDLAPDGRLLRVIDLETTGNSFTDGGVVEIGWQDLVETKSGWRLQGDPQALLVRPGNPISPATSAIHHLIDEDVAGAPPWLQVAPGVLRGGGTSEPRPIALAAHRSAFEQRWCVPAVSGNARWICTYKCALRIWPQAPGHSNQGLRYWRRPEGLDRALGLPAHRAGPDAYVTAHHLRDMLAVATVEQLLAWSAEPALLARVPYGPYRYRNWRDLDHEVLERIAAGDGNADMAFTARTELARRAGMPEASMSGEVATPQMALGLDRQP</sequence>
<dbReference type="OrthoDB" id="7822240at2"/>
<evidence type="ECO:0000313" key="3">
    <source>
        <dbReference type="Proteomes" id="UP000305654"/>
    </source>
</evidence>
<dbReference type="SUPFAM" id="SSF53098">
    <property type="entry name" value="Ribonuclease H-like"/>
    <property type="match status" value="1"/>
</dbReference>
<dbReference type="GO" id="GO:0003676">
    <property type="term" value="F:nucleic acid binding"/>
    <property type="evidence" value="ECO:0007669"/>
    <property type="project" value="InterPro"/>
</dbReference>
<evidence type="ECO:0000259" key="1">
    <source>
        <dbReference type="SMART" id="SM00479"/>
    </source>
</evidence>
<gene>
    <name evidence="2" type="ORF">FE263_09885</name>
</gene>
<keyword evidence="3" id="KW-1185">Reference proteome</keyword>
<dbReference type="GO" id="GO:0004527">
    <property type="term" value="F:exonuclease activity"/>
    <property type="evidence" value="ECO:0007669"/>
    <property type="project" value="UniProtKB-ARBA"/>
</dbReference>
<name>A0A5R9JBQ9_9PROT</name>
<organism evidence="2 3">
    <name type="scientific">Lichenicoccus roseus</name>
    <dbReference type="NCBI Taxonomy" id="2683649"/>
    <lineage>
        <taxon>Bacteria</taxon>
        <taxon>Pseudomonadati</taxon>
        <taxon>Pseudomonadota</taxon>
        <taxon>Alphaproteobacteria</taxon>
        <taxon>Acetobacterales</taxon>
        <taxon>Acetobacteraceae</taxon>
        <taxon>Lichenicoccus</taxon>
    </lineage>
</organism>
<proteinExistence type="predicted"/>
<evidence type="ECO:0000313" key="2">
    <source>
        <dbReference type="EMBL" id="TLU72826.1"/>
    </source>
</evidence>
<dbReference type="CDD" id="cd06127">
    <property type="entry name" value="DEDDh"/>
    <property type="match status" value="1"/>
</dbReference>
<comment type="caution">
    <text evidence="2">The sequence shown here is derived from an EMBL/GenBank/DDBJ whole genome shotgun (WGS) entry which is preliminary data.</text>
</comment>
<reference evidence="2 3" key="1">
    <citation type="submission" date="2019-05" db="EMBL/GenBank/DDBJ databases">
        <authorList>
            <person name="Pankratov T."/>
            <person name="Grouzdev D."/>
        </authorList>
    </citation>
    <scope>NUCLEOTIDE SEQUENCE [LARGE SCALE GENOMIC DNA]</scope>
    <source>
        <strain evidence="2 3">KEBCLARHB70R</strain>
    </source>
</reference>